<comment type="pathway">
    <text evidence="2">Glycan biosynthesis; alginate biosynthesis.</text>
</comment>
<keyword evidence="8" id="KW-0472">Membrane</keyword>
<dbReference type="GeneID" id="92867916"/>
<evidence type="ECO:0000256" key="5">
    <source>
        <dbReference type="ARBA" id="ARBA00022764"/>
    </source>
</evidence>
<keyword evidence="5" id="KW-0574">Periplasm</keyword>
<dbReference type="Pfam" id="PF16822">
    <property type="entry name" value="ALGX"/>
    <property type="match status" value="1"/>
</dbReference>
<organism evidence="10 11">
    <name type="scientific">Amycolatopsis mediterranei (strain U-32)</name>
    <dbReference type="NCBI Taxonomy" id="749927"/>
    <lineage>
        <taxon>Bacteria</taxon>
        <taxon>Bacillati</taxon>
        <taxon>Actinomycetota</taxon>
        <taxon>Actinomycetes</taxon>
        <taxon>Pseudonocardiales</taxon>
        <taxon>Pseudonocardiaceae</taxon>
        <taxon>Amycolatopsis</taxon>
    </lineage>
</organism>
<dbReference type="KEGG" id="amd:AMED_0119"/>
<dbReference type="UniPathway" id="UPA00286"/>
<dbReference type="GO" id="GO:0042121">
    <property type="term" value="P:alginic acid biosynthetic process"/>
    <property type="evidence" value="ECO:0007669"/>
    <property type="project" value="UniProtKB-UniPathway"/>
</dbReference>
<dbReference type="Proteomes" id="UP000000328">
    <property type="component" value="Chromosome"/>
</dbReference>
<feature type="region of interest" description="Disordered" evidence="7">
    <location>
        <begin position="301"/>
        <end position="323"/>
    </location>
</feature>
<dbReference type="eggNOG" id="ENOG502ZBEW">
    <property type="taxonomic scope" value="Bacteria"/>
</dbReference>
<evidence type="ECO:0000256" key="3">
    <source>
        <dbReference type="ARBA" id="ARBA00022679"/>
    </source>
</evidence>
<dbReference type="RefSeq" id="WP_013222070.1">
    <property type="nucleotide sequence ID" value="NC_014318.1"/>
</dbReference>
<dbReference type="GO" id="GO:0016740">
    <property type="term" value="F:transferase activity"/>
    <property type="evidence" value="ECO:0007669"/>
    <property type="project" value="UniProtKB-KW"/>
</dbReference>
<evidence type="ECO:0000256" key="8">
    <source>
        <dbReference type="SAM" id="Phobius"/>
    </source>
</evidence>
<keyword evidence="8" id="KW-1133">Transmembrane helix</keyword>
<feature type="compositionally biased region" description="Low complexity" evidence="7">
    <location>
        <begin position="116"/>
        <end position="125"/>
    </location>
</feature>
<keyword evidence="4" id="KW-0732">Signal</keyword>
<dbReference type="InterPro" id="IPR031811">
    <property type="entry name" value="ALGX/ALGJ_SGNH-like"/>
</dbReference>
<sequence length="427" mass="46932">MTTTGRGPRPALPPVYEAFLPREHALYRPRHGRSQLVALICAIVFLATPGLSAVAGARPSQFENRALTPFPSFGQGWSFFPQFTRWATDHLVFREQAVHAADGISRGVFGEPPPLNQENQQNPLQVPVPAPDSPKYDRRQFPNVIEGKSGWLYLGDEVTSHCVQASNLDTTFAQLRSFRDGIEASGRQLVVVVAPDKVGMVPQYLPDNYVGKDCHDAIEGDFWRRVDAENFMIDPRRPIQDWANRKGAPVYGPQDAHWSDEGAISAVRAVVEKLRPGISAGWRIQPKEDWQVPADLPPLIGRTGQTEGTHYALMPDGTTDRTRPMPADYIPPVHTDTATGEGTYGLRTAWLGDSFTIRTLPYLAATFRDLTALHTSTADHDGGAAAADLLQRSDVVVIELAERGLVVGSVSMLSPAVQQNIFTKLAR</sequence>
<evidence type="ECO:0000256" key="1">
    <source>
        <dbReference type="ARBA" id="ARBA00004418"/>
    </source>
</evidence>
<dbReference type="OrthoDB" id="3264206at2"/>
<dbReference type="HOGENOM" id="CLU_628192_0_0_11"/>
<evidence type="ECO:0000256" key="7">
    <source>
        <dbReference type="SAM" id="MobiDB-lite"/>
    </source>
</evidence>
<gene>
    <name evidence="10" type="ordered locus">AMED_0119</name>
</gene>
<dbReference type="AlphaFoldDB" id="A0A0H3CUI7"/>
<keyword evidence="6" id="KW-0016">Alginate biosynthesis</keyword>
<proteinExistence type="predicted"/>
<evidence type="ECO:0000259" key="9">
    <source>
        <dbReference type="Pfam" id="PF16822"/>
    </source>
</evidence>
<feature type="region of interest" description="Disordered" evidence="7">
    <location>
        <begin position="108"/>
        <end position="138"/>
    </location>
</feature>
<feature type="transmembrane region" description="Helical" evidence="8">
    <location>
        <begin position="36"/>
        <end position="57"/>
    </location>
</feature>
<dbReference type="EMBL" id="CP002000">
    <property type="protein sequence ID" value="ADJ41943.1"/>
    <property type="molecule type" value="Genomic_DNA"/>
</dbReference>
<dbReference type="PATRIC" id="fig|749927.5.peg.122"/>
<evidence type="ECO:0000256" key="4">
    <source>
        <dbReference type="ARBA" id="ARBA00022729"/>
    </source>
</evidence>
<keyword evidence="3" id="KW-0808">Transferase</keyword>
<evidence type="ECO:0000256" key="6">
    <source>
        <dbReference type="ARBA" id="ARBA00022841"/>
    </source>
</evidence>
<evidence type="ECO:0000256" key="2">
    <source>
        <dbReference type="ARBA" id="ARBA00005182"/>
    </source>
</evidence>
<comment type="subcellular location">
    <subcellularLocation>
        <location evidence="1">Periplasm</location>
    </subcellularLocation>
</comment>
<evidence type="ECO:0000313" key="10">
    <source>
        <dbReference type="EMBL" id="ADJ41943.1"/>
    </source>
</evidence>
<accession>A0A0H3CUI7</accession>
<feature type="domain" description="AlgX/AlgJ SGNH hydrolase-like" evidence="9">
    <location>
        <begin position="144"/>
        <end position="277"/>
    </location>
</feature>
<reference evidence="10 11" key="1">
    <citation type="journal article" date="2010" name="Cell Res.">
        <title>Complete genome sequence of the rifamycin SV-producing Amycolatopsis mediterranei U32 revealed its genetic characteristics in phylogeny and metabolism.</title>
        <authorList>
            <person name="Zhao W."/>
            <person name="Zhong Y."/>
            <person name="Yuan H."/>
            <person name="Wang J."/>
            <person name="Zheng H."/>
            <person name="Wang Y."/>
            <person name="Cen X."/>
            <person name="Xu F."/>
            <person name="Bai J."/>
            <person name="Han X."/>
            <person name="Lu G."/>
            <person name="Zhu Y."/>
            <person name="Shao Z."/>
            <person name="Yan H."/>
            <person name="Li C."/>
            <person name="Peng N."/>
            <person name="Zhang Z."/>
            <person name="Zhang Y."/>
            <person name="Lin W."/>
            <person name="Fan Y."/>
            <person name="Qin Z."/>
            <person name="Hu Y."/>
            <person name="Zhu B."/>
            <person name="Wang S."/>
            <person name="Ding X."/>
            <person name="Zhao G.P."/>
        </authorList>
    </citation>
    <scope>NUCLEOTIDE SEQUENCE [LARGE SCALE GENOMIC DNA]</scope>
    <source>
        <strain evidence="11">U-32</strain>
    </source>
</reference>
<protein>
    <recommendedName>
        <fullName evidence="9">AlgX/AlgJ SGNH hydrolase-like domain-containing protein</fullName>
    </recommendedName>
</protein>
<dbReference type="GO" id="GO:0042597">
    <property type="term" value="C:periplasmic space"/>
    <property type="evidence" value="ECO:0007669"/>
    <property type="project" value="UniProtKB-SubCell"/>
</dbReference>
<evidence type="ECO:0000313" key="11">
    <source>
        <dbReference type="Proteomes" id="UP000000328"/>
    </source>
</evidence>
<keyword evidence="8" id="KW-0812">Transmembrane</keyword>
<name>A0A0H3CUI7_AMYMU</name>